<organism evidence="1">
    <name type="scientific">Arundo donax</name>
    <name type="common">Giant reed</name>
    <name type="synonym">Donax arundinaceus</name>
    <dbReference type="NCBI Taxonomy" id="35708"/>
    <lineage>
        <taxon>Eukaryota</taxon>
        <taxon>Viridiplantae</taxon>
        <taxon>Streptophyta</taxon>
        <taxon>Embryophyta</taxon>
        <taxon>Tracheophyta</taxon>
        <taxon>Spermatophyta</taxon>
        <taxon>Magnoliopsida</taxon>
        <taxon>Liliopsida</taxon>
        <taxon>Poales</taxon>
        <taxon>Poaceae</taxon>
        <taxon>PACMAD clade</taxon>
        <taxon>Arundinoideae</taxon>
        <taxon>Arundineae</taxon>
        <taxon>Arundo</taxon>
    </lineage>
</organism>
<dbReference type="AlphaFoldDB" id="A0A0A8YSP1"/>
<evidence type="ECO:0000313" key="1">
    <source>
        <dbReference type="EMBL" id="JAD30054.1"/>
    </source>
</evidence>
<reference evidence="1" key="2">
    <citation type="journal article" date="2015" name="Data Brief">
        <title>Shoot transcriptome of the giant reed, Arundo donax.</title>
        <authorList>
            <person name="Barrero R.A."/>
            <person name="Guerrero F.D."/>
            <person name="Moolhuijzen P."/>
            <person name="Goolsby J.A."/>
            <person name="Tidwell J."/>
            <person name="Bellgard S.E."/>
            <person name="Bellgard M.I."/>
        </authorList>
    </citation>
    <scope>NUCLEOTIDE SEQUENCE</scope>
    <source>
        <tissue evidence="1">Shoot tissue taken approximately 20 cm above the soil surface</tissue>
    </source>
</reference>
<reference evidence="1" key="1">
    <citation type="submission" date="2014-09" db="EMBL/GenBank/DDBJ databases">
        <authorList>
            <person name="Magalhaes I.L.F."/>
            <person name="Oliveira U."/>
            <person name="Santos F.R."/>
            <person name="Vidigal T.H.D.A."/>
            <person name="Brescovit A.D."/>
            <person name="Santos A.J."/>
        </authorList>
    </citation>
    <scope>NUCLEOTIDE SEQUENCE</scope>
    <source>
        <tissue evidence="1">Shoot tissue taken approximately 20 cm above the soil surface</tissue>
    </source>
</reference>
<proteinExistence type="predicted"/>
<name>A0A0A8YSP1_ARUDO</name>
<accession>A0A0A8YSP1</accession>
<sequence>MLLTIFTPQPSIKRKNQSSEFPLDGPLDCAQRLKFQFGSTHNWWY</sequence>
<dbReference type="EMBL" id="GBRH01267841">
    <property type="protein sequence ID" value="JAD30054.1"/>
    <property type="molecule type" value="Transcribed_RNA"/>
</dbReference>
<protein>
    <submittedName>
        <fullName evidence="1">Uncharacterized protein</fullName>
    </submittedName>
</protein>